<dbReference type="InterPro" id="IPR029510">
    <property type="entry name" value="Ald_DH_CS_GLU"/>
</dbReference>
<dbReference type="Proteomes" id="UP000182235">
    <property type="component" value="Unassembled WGS sequence"/>
</dbReference>
<dbReference type="PANTHER" id="PTHR11699">
    <property type="entry name" value="ALDEHYDE DEHYDROGENASE-RELATED"/>
    <property type="match status" value="1"/>
</dbReference>
<reference evidence="9 10" key="1">
    <citation type="submission" date="2015-07" db="EMBL/GenBank/DDBJ databases">
        <title>Emmonsia species relationships and genome sequence.</title>
        <authorList>
            <consortium name="The Broad Institute Genomics Platform"/>
            <person name="Cuomo C.A."/>
            <person name="Munoz J.F."/>
            <person name="Imamovic A."/>
            <person name="Priest M.E."/>
            <person name="Young S."/>
            <person name="Clay O.K."/>
            <person name="McEwen J.G."/>
        </authorList>
    </citation>
    <scope>NUCLEOTIDE SEQUENCE [LARGE SCALE GENOMIC DNA]</scope>
    <source>
        <strain evidence="9 10">UAMH 9510</strain>
    </source>
</reference>
<name>A0A1J9PDW7_9EURO</name>
<evidence type="ECO:0000256" key="2">
    <source>
        <dbReference type="ARBA" id="ARBA00023002"/>
    </source>
</evidence>
<dbReference type="VEuPathDB" id="FungiDB:AJ78_04960"/>
<comment type="catalytic activity">
    <reaction evidence="4">
        <text>an aldehyde + NAD(+) + H2O = a carboxylate + NADH + 2 H(+)</text>
        <dbReference type="Rhea" id="RHEA:16185"/>
        <dbReference type="ChEBI" id="CHEBI:15377"/>
        <dbReference type="ChEBI" id="CHEBI:15378"/>
        <dbReference type="ChEBI" id="CHEBI:17478"/>
        <dbReference type="ChEBI" id="CHEBI:29067"/>
        <dbReference type="ChEBI" id="CHEBI:57540"/>
        <dbReference type="ChEBI" id="CHEBI:57945"/>
        <dbReference type="EC" id="1.2.1.3"/>
    </reaction>
</comment>
<evidence type="ECO:0000256" key="4">
    <source>
        <dbReference type="ARBA" id="ARBA00049194"/>
    </source>
</evidence>
<dbReference type="FunFam" id="3.40.309.10:FF:000009">
    <property type="entry name" value="Aldehyde dehydrogenase A"/>
    <property type="match status" value="1"/>
</dbReference>
<organism evidence="9 10">
    <name type="scientific">Emergomyces pasteurianus Ep9510</name>
    <dbReference type="NCBI Taxonomy" id="1447872"/>
    <lineage>
        <taxon>Eukaryota</taxon>
        <taxon>Fungi</taxon>
        <taxon>Dikarya</taxon>
        <taxon>Ascomycota</taxon>
        <taxon>Pezizomycotina</taxon>
        <taxon>Eurotiomycetes</taxon>
        <taxon>Eurotiomycetidae</taxon>
        <taxon>Onygenales</taxon>
        <taxon>Ajellomycetaceae</taxon>
        <taxon>Emergomyces</taxon>
    </lineage>
</organism>
<dbReference type="Gene3D" id="3.40.309.10">
    <property type="entry name" value="Aldehyde Dehydrogenase, Chain A, domain 2"/>
    <property type="match status" value="1"/>
</dbReference>
<dbReference type="InterPro" id="IPR044086">
    <property type="entry name" value="LUC3-like"/>
</dbReference>
<sequence length="478" mass="51320">MGGDIDFTTFRNVIGGKLSSTAQTRHGINPATGEPNPEVPVSTRADVDNAVEAGIAAFKLWSKTPYEERKKALLAFANGVAEYSKEFTNLLVKEQGKPASNAALEVQAAIGSMKATTRYELKEEVVEDTDDRQVTVRYTPLGLAVGIVPWNFPIMLAMTKISPALLTGNTLIVKPSPFTPYCALKIVEIGQKFFPPGVLQALSGDDNLGPWLTAHPGPAKISFTGSSATGKKVMESASKTLKRVTLELGGNDPAIVCPDINIEAVAPKIAMFAFRNSGQVCIAIKRIYVHESIYEKFREAVSAATAKLVVGEGNEDGVDLGPMQNSMQYEKVKGFFADIEKEKWTVAAGGNVEHRKPGYFIQPTIIDAPPAESRIVTEEPFGPIVPLIPWKDEAAVIAAANNTTMGLGSSVWSNDLAQARRIGEQLEAGSVWINTHQEISPSAPFGGHKESGVGYEGGIGGLKSYCNAQALYIKKIKL</sequence>
<keyword evidence="10" id="KW-1185">Reference proteome</keyword>
<feature type="active site" evidence="5">
    <location>
        <position position="247"/>
    </location>
</feature>
<evidence type="ECO:0000256" key="5">
    <source>
        <dbReference type="PROSITE-ProRule" id="PRU10007"/>
    </source>
</evidence>
<dbReference type="InterPro" id="IPR016162">
    <property type="entry name" value="Ald_DH_N"/>
</dbReference>
<dbReference type="PROSITE" id="PS00070">
    <property type="entry name" value="ALDEHYDE_DEHYDR_CYS"/>
    <property type="match status" value="1"/>
</dbReference>
<accession>A0A1J9PDW7</accession>
<dbReference type="Pfam" id="PF00171">
    <property type="entry name" value="Aldedh"/>
    <property type="match status" value="1"/>
</dbReference>
<comment type="caution">
    <text evidence="9">The sequence shown here is derived from an EMBL/GenBank/DDBJ whole genome shotgun (WGS) entry which is preliminary data.</text>
</comment>
<evidence type="ECO:0000256" key="3">
    <source>
        <dbReference type="ARBA" id="ARBA00024226"/>
    </source>
</evidence>
<dbReference type="EC" id="1.2.1.3" evidence="3"/>
<dbReference type="SUPFAM" id="SSF53720">
    <property type="entry name" value="ALDH-like"/>
    <property type="match status" value="1"/>
</dbReference>
<evidence type="ECO:0000256" key="1">
    <source>
        <dbReference type="ARBA" id="ARBA00009986"/>
    </source>
</evidence>
<dbReference type="STRING" id="1447872.A0A1J9PDW7"/>
<dbReference type="InterPro" id="IPR016161">
    <property type="entry name" value="Ald_DH/histidinol_DH"/>
</dbReference>
<evidence type="ECO:0000256" key="6">
    <source>
        <dbReference type="RuleBase" id="RU003345"/>
    </source>
</evidence>
<comment type="similarity">
    <text evidence="1 6">Belongs to the aldehyde dehydrogenase family.</text>
</comment>
<protein>
    <recommendedName>
        <fullName evidence="3">aldehyde dehydrogenase (NAD(+))</fullName>
        <ecNumber evidence="3">1.2.1.3</ecNumber>
    </recommendedName>
</protein>
<evidence type="ECO:0000256" key="7">
    <source>
        <dbReference type="SAM" id="MobiDB-lite"/>
    </source>
</evidence>
<evidence type="ECO:0000313" key="10">
    <source>
        <dbReference type="Proteomes" id="UP000182235"/>
    </source>
</evidence>
<dbReference type="GO" id="GO:0004029">
    <property type="term" value="F:aldehyde dehydrogenase (NAD+) activity"/>
    <property type="evidence" value="ECO:0007669"/>
    <property type="project" value="UniProtKB-EC"/>
</dbReference>
<dbReference type="FunFam" id="3.40.605.10:FF:000007">
    <property type="entry name" value="NAD/NADP-dependent betaine aldehyde dehydrogenase"/>
    <property type="match status" value="1"/>
</dbReference>
<feature type="domain" description="Aldehyde dehydrogenase" evidence="8">
    <location>
        <begin position="23"/>
        <end position="469"/>
    </location>
</feature>
<dbReference type="InterPro" id="IPR016163">
    <property type="entry name" value="Ald_DH_C"/>
</dbReference>
<feature type="region of interest" description="Disordered" evidence="7">
    <location>
        <begin position="21"/>
        <end position="40"/>
    </location>
</feature>
<keyword evidence="2 6" id="KW-0560">Oxidoreductase</keyword>
<dbReference type="InterPro" id="IPR015590">
    <property type="entry name" value="Aldehyde_DH_dom"/>
</dbReference>
<proteinExistence type="inferred from homology"/>
<evidence type="ECO:0000259" key="8">
    <source>
        <dbReference type="Pfam" id="PF00171"/>
    </source>
</evidence>
<evidence type="ECO:0000313" key="9">
    <source>
        <dbReference type="EMBL" id="OJD14705.1"/>
    </source>
</evidence>
<dbReference type="Gene3D" id="3.40.605.10">
    <property type="entry name" value="Aldehyde Dehydrogenase, Chain A, domain 1"/>
    <property type="match status" value="1"/>
</dbReference>
<dbReference type="AlphaFoldDB" id="A0A1J9PDW7"/>
<dbReference type="InterPro" id="IPR016160">
    <property type="entry name" value="Ald_DH_CS_CYS"/>
</dbReference>
<dbReference type="CDD" id="cd07106">
    <property type="entry name" value="ALDH_AldA-AAD23400"/>
    <property type="match status" value="1"/>
</dbReference>
<gene>
    <name evidence="9" type="ORF">AJ78_04960</name>
</gene>
<dbReference type="PROSITE" id="PS00687">
    <property type="entry name" value="ALDEHYDE_DEHYDR_GLU"/>
    <property type="match status" value="1"/>
</dbReference>
<dbReference type="EMBL" id="LGRN01000202">
    <property type="protein sequence ID" value="OJD14705.1"/>
    <property type="molecule type" value="Genomic_DNA"/>
</dbReference>
<dbReference type="OrthoDB" id="310895at2759"/>